<name>A0ABU7PJ94_9ACTN</name>
<dbReference type="CDD" id="cd02142">
    <property type="entry name" value="McbC_SagB-like_oxidoreductase"/>
    <property type="match status" value="1"/>
</dbReference>
<dbReference type="PANTHER" id="PTHR43745:SF2">
    <property type="entry name" value="NITROREDUCTASE MJ1384-RELATED"/>
    <property type="match status" value="1"/>
</dbReference>
<comment type="caution">
    <text evidence="4">The sequence shown here is derived from an EMBL/GenBank/DDBJ whole genome shotgun (WGS) entry which is preliminary data.</text>
</comment>
<feature type="compositionally biased region" description="Basic and acidic residues" evidence="1">
    <location>
        <begin position="353"/>
        <end position="365"/>
    </location>
</feature>
<reference evidence="4 5" key="1">
    <citation type="submission" date="2023-12" db="EMBL/GenBank/DDBJ databases">
        <title>Streptomyces sp. V4-01.</title>
        <authorList>
            <person name="Somphong A."/>
            <person name="Phongsopitanun W."/>
        </authorList>
    </citation>
    <scope>NUCLEOTIDE SEQUENCE [LARGE SCALE GENOMIC DNA]</scope>
    <source>
        <strain evidence="4 5">V4-01</strain>
    </source>
</reference>
<evidence type="ECO:0000259" key="2">
    <source>
        <dbReference type="Pfam" id="PF00881"/>
    </source>
</evidence>
<proteinExistence type="predicted"/>
<sequence>MALTATARPTAAWSSLHCHAYWRPAHTDAFLTGTVAPMLAELRGAGLVEEWFFVRHVEHGPHLRIRVRGAGRATTGDLRARLAAAVRDAPYPADDEVRQAYLRAAADPGTLRAHGEVHEADYTPETARYGGAAALPVAEEVFCRSSVIAAAVVGQTAGAARRLAAATDFVLVTACALGLDALGTVRWLRGGVIGWRAYTDGTNAVPMTVPGAAVDAAAAQSRAVVRRWEDIRRAGASGTRLRDQWAGCVTAARARLETTAADQPDGTDPATGPRTADAAQAADRAAWLQVWLSHLHMLLNRLGVPPEEERALYWFIASSLLAPDGATDYFADHPGAADRRYLDASNFVPSRIQEQRPRPSPDGPKRSRHRPSAGAPTALPAGEPRHVTLHDALALRTSGYGDLGGPVHAEELGALLWPAYAGRAEPGGHAQPSRPYPSAGAQYAARLRLVVRHADGLAPGIYEPDPATRMLLPVAAAPTAAELASASMWFGLGAAPLPRSVDVSTLPVLAGLYVELGPLRARYGLRALRFGYLEAGHLAQNLALTAVAAGLSLGMVGGFHDDVAHELFLLDGIDDVLAYLLPIGRPAPR</sequence>
<organism evidence="4 5">
    <name type="scientific">Actinacidiphila polyblastidii</name>
    <dbReference type="NCBI Taxonomy" id="3110430"/>
    <lineage>
        <taxon>Bacteria</taxon>
        <taxon>Bacillati</taxon>
        <taxon>Actinomycetota</taxon>
        <taxon>Actinomycetes</taxon>
        <taxon>Kitasatosporales</taxon>
        <taxon>Streptomycetaceae</taxon>
        <taxon>Actinacidiphila</taxon>
    </lineage>
</organism>
<accession>A0ABU7PJ94</accession>
<evidence type="ECO:0000259" key="3">
    <source>
        <dbReference type="Pfam" id="PF14028"/>
    </source>
</evidence>
<protein>
    <submittedName>
        <fullName evidence="4">Lantibiotic dehydratase C-terminal domain-containing protein</fullName>
    </submittedName>
</protein>
<dbReference type="Proteomes" id="UP001344658">
    <property type="component" value="Unassembled WGS sequence"/>
</dbReference>
<evidence type="ECO:0000313" key="5">
    <source>
        <dbReference type="Proteomes" id="UP001344658"/>
    </source>
</evidence>
<feature type="domain" description="Nitroreductase" evidence="2">
    <location>
        <begin position="406"/>
        <end position="585"/>
    </location>
</feature>
<dbReference type="PANTHER" id="PTHR43745">
    <property type="entry name" value="NITROREDUCTASE MJ1384-RELATED"/>
    <property type="match status" value="1"/>
</dbReference>
<dbReference type="Gene3D" id="3.40.109.10">
    <property type="entry name" value="NADH Oxidase"/>
    <property type="match status" value="1"/>
</dbReference>
<evidence type="ECO:0000313" key="4">
    <source>
        <dbReference type="EMBL" id="MEE4545898.1"/>
    </source>
</evidence>
<feature type="domain" description="Thiopeptide-type bacteriocin biosynthesis" evidence="3">
    <location>
        <begin position="17"/>
        <end position="318"/>
    </location>
</feature>
<dbReference type="Pfam" id="PF14028">
    <property type="entry name" value="Lant_dehydr_C"/>
    <property type="match status" value="1"/>
</dbReference>
<dbReference type="InterPro" id="IPR052544">
    <property type="entry name" value="Bacteriocin_Proc_Enz"/>
</dbReference>
<evidence type="ECO:0000256" key="1">
    <source>
        <dbReference type="SAM" id="MobiDB-lite"/>
    </source>
</evidence>
<dbReference type="InterPro" id="IPR000415">
    <property type="entry name" value="Nitroreductase-like"/>
</dbReference>
<gene>
    <name evidence="4" type="ORF">V2S66_28500</name>
</gene>
<dbReference type="RefSeq" id="WP_330799603.1">
    <property type="nucleotide sequence ID" value="NZ_JAZEWV010000036.1"/>
</dbReference>
<dbReference type="EMBL" id="JAZEWV010000036">
    <property type="protein sequence ID" value="MEE4545898.1"/>
    <property type="molecule type" value="Genomic_DNA"/>
</dbReference>
<dbReference type="SUPFAM" id="SSF55469">
    <property type="entry name" value="FMN-dependent nitroreductase-like"/>
    <property type="match status" value="1"/>
</dbReference>
<feature type="region of interest" description="Disordered" evidence="1">
    <location>
        <begin position="257"/>
        <end position="278"/>
    </location>
</feature>
<dbReference type="Pfam" id="PF00881">
    <property type="entry name" value="Nitroreductase"/>
    <property type="match status" value="1"/>
</dbReference>
<feature type="region of interest" description="Disordered" evidence="1">
    <location>
        <begin position="346"/>
        <end position="384"/>
    </location>
</feature>
<dbReference type="InterPro" id="IPR023809">
    <property type="entry name" value="Thiopep_bacteriocin_synth_dom"/>
</dbReference>
<keyword evidence="5" id="KW-1185">Reference proteome</keyword>
<dbReference type="InterPro" id="IPR029479">
    <property type="entry name" value="Nitroreductase"/>
</dbReference>